<dbReference type="PANTHER" id="PTHR43309">
    <property type="entry name" value="5-OXOPROLINASE SUBUNIT C"/>
    <property type="match status" value="1"/>
</dbReference>
<dbReference type="GO" id="GO:0016787">
    <property type="term" value="F:hydrolase activity"/>
    <property type="evidence" value="ECO:0007669"/>
    <property type="project" value="UniProtKB-KW"/>
</dbReference>
<sequence>MLEVIKPGPLSSVQDLGRHGLRHLGVSQAGVLDPIALKLANTLLANDENTAAVEITIGLCEFIFHAPVNFVITGADLNARVNDAPIYPGWRYAANAGDKLTFKQSREGLRAYLVVEGGFINLDKQLESYSTDLMAEFGGVNGRPLQPGDTLMYRPSKAKVTQGAFLPSYEKLIHFIPGPHVELVSPQTLEVLNSTIWKVHSNSNRMGIRLSHHEALTHHQSIATQAVHPGVIQLPPNGEPIILLNDCQTTGGYPIIGVITQADMRHLSQLGAGDCIHLKSTSITDAAKESHRVQSHLNQLRLALTYKEKQHE</sequence>
<dbReference type="SMART" id="SM00797">
    <property type="entry name" value="AHS2"/>
    <property type="match status" value="1"/>
</dbReference>
<dbReference type="PANTHER" id="PTHR43309:SF3">
    <property type="entry name" value="5-OXOPROLINASE SUBUNIT C"/>
    <property type="match status" value="1"/>
</dbReference>
<name>A0A2A5JST0_PSEO7</name>
<proteinExistence type="predicted"/>
<reference evidence="6" key="1">
    <citation type="journal article" date="2019" name="Genome Announc.">
        <title>Draft Genome Sequence of Pseudoalteromonas piscicida Strain 36Y ROTHPW, an Hypersaline Seawater Isolate from the South Coast of Sonora, Mexico.</title>
        <authorList>
            <person name="Sanchez-Diaz R."/>
            <person name="Molina-Garza Z.J."/>
            <person name="Cruz-Suarez L.E."/>
            <person name="Selvin J."/>
            <person name="Kiran G.S."/>
            <person name="Ibarra-Gamez J.C."/>
            <person name="Gomez-Gil B."/>
            <person name="Galaviz-Silva L."/>
        </authorList>
    </citation>
    <scope>NUCLEOTIDE SEQUENCE [LARGE SCALE GENOMIC DNA]</scope>
    <source>
        <strain evidence="6">36Y_RITHPW</strain>
    </source>
</reference>
<evidence type="ECO:0000313" key="5">
    <source>
        <dbReference type="EMBL" id="PCK32478.1"/>
    </source>
</evidence>
<dbReference type="Proteomes" id="UP000228621">
    <property type="component" value="Unassembled WGS sequence"/>
</dbReference>
<evidence type="ECO:0000256" key="2">
    <source>
        <dbReference type="ARBA" id="ARBA00022801"/>
    </source>
</evidence>
<dbReference type="InterPro" id="IPR003778">
    <property type="entry name" value="CT_A_B"/>
</dbReference>
<dbReference type="AlphaFoldDB" id="A0A2A5JST0"/>
<dbReference type="EMBL" id="NKHF01000029">
    <property type="protein sequence ID" value="PCK32478.1"/>
    <property type="molecule type" value="Genomic_DNA"/>
</dbReference>
<dbReference type="Pfam" id="PF02626">
    <property type="entry name" value="CT_A_B"/>
    <property type="match status" value="1"/>
</dbReference>
<evidence type="ECO:0000259" key="4">
    <source>
        <dbReference type="SMART" id="SM00797"/>
    </source>
</evidence>
<accession>A0A2A5JST0</accession>
<dbReference type="GO" id="GO:0005524">
    <property type="term" value="F:ATP binding"/>
    <property type="evidence" value="ECO:0007669"/>
    <property type="project" value="UniProtKB-KW"/>
</dbReference>
<dbReference type="InterPro" id="IPR052708">
    <property type="entry name" value="PxpC"/>
</dbReference>
<keyword evidence="6" id="KW-1185">Reference proteome</keyword>
<feature type="domain" description="Carboxyltransferase" evidence="4">
    <location>
        <begin position="23"/>
        <end position="297"/>
    </location>
</feature>
<protein>
    <submittedName>
        <fullName evidence="5">Allophanate hydrolase</fullName>
    </submittedName>
</protein>
<comment type="caution">
    <text evidence="5">The sequence shown here is derived from an EMBL/GenBank/DDBJ whole genome shotgun (WGS) entry which is preliminary data.</text>
</comment>
<keyword evidence="1" id="KW-0547">Nucleotide-binding</keyword>
<keyword evidence="2 5" id="KW-0378">Hydrolase</keyword>
<dbReference type="InterPro" id="IPR029000">
    <property type="entry name" value="Cyclophilin-like_dom_sf"/>
</dbReference>
<gene>
    <name evidence="5" type="ORF">CEX98_07045</name>
</gene>
<dbReference type="OrthoDB" id="9768696at2"/>
<evidence type="ECO:0000256" key="3">
    <source>
        <dbReference type="ARBA" id="ARBA00022840"/>
    </source>
</evidence>
<organism evidence="5 6">
    <name type="scientific">Pseudoalteromonas piscicida</name>
    <dbReference type="NCBI Taxonomy" id="43662"/>
    <lineage>
        <taxon>Bacteria</taxon>
        <taxon>Pseudomonadati</taxon>
        <taxon>Pseudomonadota</taxon>
        <taxon>Gammaproteobacteria</taxon>
        <taxon>Alteromonadales</taxon>
        <taxon>Pseudoalteromonadaceae</taxon>
        <taxon>Pseudoalteromonas</taxon>
    </lineage>
</organism>
<evidence type="ECO:0000313" key="6">
    <source>
        <dbReference type="Proteomes" id="UP000228621"/>
    </source>
</evidence>
<dbReference type="RefSeq" id="WP_099641400.1">
    <property type="nucleotide sequence ID" value="NZ_NKHF01000029.1"/>
</dbReference>
<evidence type="ECO:0000256" key="1">
    <source>
        <dbReference type="ARBA" id="ARBA00022741"/>
    </source>
</evidence>
<keyword evidence="3" id="KW-0067">ATP-binding</keyword>
<dbReference type="SUPFAM" id="SSF50891">
    <property type="entry name" value="Cyclophilin-like"/>
    <property type="match status" value="1"/>
</dbReference>
<dbReference type="Gene3D" id="2.40.100.10">
    <property type="entry name" value="Cyclophilin-like"/>
    <property type="match status" value="1"/>
</dbReference>
<dbReference type="NCBIfam" id="TIGR00724">
    <property type="entry name" value="urea_amlyse_rel"/>
    <property type="match status" value="1"/>
</dbReference>